<evidence type="ECO:0000256" key="2">
    <source>
        <dbReference type="SAM" id="MobiDB-lite"/>
    </source>
</evidence>
<reference evidence="3 4" key="1">
    <citation type="submission" date="2019-07" db="EMBL/GenBank/DDBJ databases">
        <title>De Novo Assembly of kiwifruit Actinidia rufa.</title>
        <authorList>
            <person name="Sugita-Konishi S."/>
            <person name="Sato K."/>
            <person name="Mori E."/>
            <person name="Abe Y."/>
            <person name="Kisaki G."/>
            <person name="Hamano K."/>
            <person name="Suezawa K."/>
            <person name="Otani M."/>
            <person name="Fukuda T."/>
            <person name="Manabe T."/>
            <person name="Gomi K."/>
            <person name="Tabuchi M."/>
            <person name="Akimitsu K."/>
            <person name="Kataoka I."/>
        </authorList>
    </citation>
    <scope>NUCLEOTIDE SEQUENCE [LARGE SCALE GENOMIC DNA]</scope>
    <source>
        <strain evidence="4">cv. Fuchu</strain>
    </source>
</reference>
<feature type="compositionally biased region" description="Basic and acidic residues" evidence="2">
    <location>
        <begin position="87"/>
        <end position="102"/>
    </location>
</feature>
<feature type="coiled-coil region" evidence="1">
    <location>
        <begin position="7"/>
        <end position="34"/>
    </location>
</feature>
<sequence>MKTEAELKDKSEAMAWLEAEVAELTSKLALAKKLVVEEFKSSNDLKEAVTDSTASYFSEGFEFYKRQLLHQHPNLSVDMASMEMDADLAKEEEAAKAGKKEEDNEANPAP</sequence>
<keyword evidence="1" id="KW-0175">Coiled coil</keyword>
<gene>
    <name evidence="3" type="ORF">Acr_17g0008700</name>
</gene>
<proteinExistence type="predicted"/>
<dbReference type="EMBL" id="BJWL01000017">
    <property type="protein sequence ID" value="GFZ05298.1"/>
    <property type="molecule type" value="Genomic_DNA"/>
</dbReference>
<feature type="region of interest" description="Disordered" evidence="2">
    <location>
        <begin position="83"/>
        <end position="110"/>
    </location>
</feature>
<organism evidence="3 4">
    <name type="scientific">Actinidia rufa</name>
    <dbReference type="NCBI Taxonomy" id="165716"/>
    <lineage>
        <taxon>Eukaryota</taxon>
        <taxon>Viridiplantae</taxon>
        <taxon>Streptophyta</taxon>
        <taxon>Embryophyta</taxon>
        <taxon>Tracheophyta</taxon>
        <taxon>Spermatophyta</taxon>
        <taxon>Magnoliopsida</taxon>
        <taxon>eudicotyledons</taxon>
        <taxon>Gunneridae</taxon>
        <taxon>Pentapetalae</taxon>
        <taxon>asterids</taxon>
        <taxon>Ericales</taxon>
        <taxon>Actinidiaceae</taxon>
        <taxon>Actinidia</taxon>
    </lineage>
</organism>
<keyword evidence="4" id="KW-1185">Reference proteome</keyword>
<evidence type="ECO:0000313" key="4">
    <source>
        <dbReference type="Proteomes" id="UP000585474"/>
    </source>
</evidence>
<evidence type="ECO:0000313" key="3">
    <source>
        <dbReference type="EMBL" id="GFZ05298.1"/>
    </source>
</evidence>
<dbReference type="Proteomes" id="UP000585474">
    <property type="component" value="Unassembled WGS sequence"/>
</dbReference>
<comment type="caution">
    <text evidence="3">The sequence shown here is derived from an EMBL/GenBank/DDBJ whole genome shotgun (WGS) entry which is preliminary data.</text>
</comment>
<name>A0A7J0G3F4_9ERIC</name>
<evidence type="ECO:0000256" key="1">
    <source>
        <dbReference type="SAM" id="Coils"/>
    </source>
</evidence>
<protein>
    <submittedName>
        <fullName evidence="3">Uncharacterized protein</fullName>
    </submittedName>
</protein>
<dbReference type="AlphaFoldDB" id="A0A7J0G3F4"/>
<accession>A0A7J0G3F4</accession>